<sequence length="522" mass="59062">MVRLHNRHHSFLLRWADRLRQTGMLCDMVLVAEGHTFKAHALVLACVSKTVQRHLTNKVGDSGYYYCLDRLSSRALQQVLDYIYGEWVEVPEGDLMELLKAAECLEVEQLVEECQVCLRGTEMRITFCEKTEADEMGVSSHGDKSNASQQLLLDKDLPELRDPETALSPSSQPQRACLSAPLLSPTAQTVSALSGDLATYPTSSSSPTHGRISQFHWPPLGLSHRMLLRCRDIMTVQSLRSPHHIVAYPYPIPSYPLLPQPHPPHESPSRVSFEGFLQPYHDLLRSGSQELGQLRKQSLLAKKSLATKMTIKADTPEKEESLPRQVCRNLQRKTWLSKGVKCVFGDIFDKSTYKALEQFDTGLTERSSSGNELRSEGSFTLAYCSKIQGSDKTSRGCKFCGRGLRDRWPQRSHRRGLSGEKPYQCQHCAKRFSLKHQLDTHLRVHTGEKPFECRLCGQRSRDYSAMIKHLRTHGGATPYQCTLCLEFCSSQAAMQKHLKGHPTQDFPQDWTLASTYLYTCHA</sequence>
<evidence type="ECO:0000256" key="6">
    <source>
        <dbReference type="ARBA" id="ARBA00022833"/>
    </source>
</evidence>
<evidence type="ECO:0000256" key="2">
    <source>
        <dbReference type="ARBA" id="ARBA00006991"/>
    </source>
</evidence>
<comment type="similarity">
    <text evidence="2">Belongs to the krueppel C2H2-type zinc-finger protein family.</text>
</comment>
<evidence type="ECO:0000259" key="11">
    <source>
        <dbReference type="PROSITE" id="PS50097"/>
    </source>
</evidence>
<dbReference type="Pfam" id="PF00651">
    <property type="entry name" value="BTB"/>
    <property type="match status" value="1"/>
</dbReference>
<evidence type="ECO:0000256" key="9">
    <source>
        <dbReference type="ARBA" id="ARBA00023242"/>
    </source>
</evidence>
<dbReference type="RefSeq" id="XP_030638869.1">
    <property type="nucleotide sequence ID" value="XM_030783009.1"/>
</dbReference>
<keyword evidence="7" id="KW-0805">Transcription regulation</keyword>
<dbReference type="FunFam" id="3.30.160.60:FF:002171">
    <property type="entry name" value="Zinc finger and BTB domain-containing protein 16"/>
    <property type="match status" value="1"/>
</dbReference>
<dbReference type="Pfam" id="PF00096">
    <property type="entry name" value="zf-C2H2"/>
    <property type="match status" value="1"/>
</dbReference>
<keyword evidence="3" id="KW-0479">Metal-binding</keyword>
<dbReference type="GO" id="GO:0000978">
    <property type="term" value="F:RNA polymerase II cis-regulatory region sequence-specific DNA binding"/>
    <property type="evidence" value="ECO:0007669"/>
    <property type="project" value="TreeGrafter"/>
</dbReference>
<evidence type="ECO:0000313" key="14">
    <source>
        <dbReference type="RefSeq" id="XP_030638869.1"/>
    </source>
</evidence>
<evidence type="ECO:0000256" key="4">
    <source>
        <dbReference type="ARBA" id="ARBA00022737"/>
    </source>
</evidence>
<keyword evidence="9" id="KW-0539">Nucleus</keyword>
<comment type="subcellular location">
    <subcellularLocation>
        <location evidence="1">Nucleus</location>
    </subcellularLocation>
</comment>
<dbReference type="Gene3D" id="3.30.160.60">
    <property type="entry name" value="Classic Zinc Finger"/>
    <property type="match status" value="2"/>
</dbReference>
<accession>A0A6J2W453</accession>
<dbReference type="PANTHER" id="PTHR46105">
    <property type="entry name" value="AGAP004733-PA"/>
    <property type="match status" value="1"/>
</dbReference>
<evidence type="ECO:0000256" key="5">
    <source>
        <dbReference type="ARBA" id="ARBA00022771"/>
    </source>
</evidence>
<dbReference type="Proteomes" id="UP000504632">
    <property type="component" value="Chromosome 8"/>
</dbReference>
<keyword evidence="5 10" id="KW-0863">Zinc-finger</keyword>
<gene>
    <name evidence="14" type="primary">zbtb32</name>
</gene>
<keyword evidence="4" id="KW-0677">Repeat</keyword>
<evidence type="ECO:0000313" key="13">
    <source>
        <dbReference type="Proteomes" id="UP000504632"/>
    </source>
</evidence>
<evidence type="ECO:0000259" key="12">
    <source>
        <dbReference type="PROSITE" id="PS50157"/>
    </source>
</evidence>
<dbReference type="FunFam" id="3.30.160.60:FF:000553">
    <property type="entry name" value="Zinc finger and BTB domain-containing protein 16"/>
    <property type="match status" value="1"/>
</dbReference>
<dbReference type="InterPro" id="IPR050457">
    <property type="entry name" value="ZnFinger_BTB_dom_contain"/>
</dbReference>
<evidence type="ECO:0000256" key="7">
    <source>
        <dbReference type="ARBA" id="ARBA00023015"/>
    </source>
</evidence>
<dbReference type="GeneID" id="115819500"/>
<feature type="domain" description="C2H2-type" evidence="12">
    <location>
        <begin position="451"/>
        <end position="478"/>
    </location>
</feature>
<evidence type="ECO:0000256" key="8">
    <source>
        <dbReference type="ARBA" id="ARBA00023163"/>
    </source>
</evidence>
<feature type="domain" description="C2H2-type" evidence="12">
    <location>
        <begin position="423"/>
        <end position="450"/>
    </location>
</feature>
<keyword evidence="6" id="KW-0862">Zinc</keyword>
<feature type="domain" description="C2H2-type" evidence="12">
    <location>
        <begin position="395"/>
        <end position="422"/>
    </location>
</feature>
<evidence type="ECO:0000256" key="10">
    <source>
        <dbReference type="PROSITE-ProRule" id="PRU00042"/>
    </source>
</evidence>
<proteinExistence type="inferred from homology"/>
<dbReference type="PROSITE" id="PS50097">
    <property type="entry name" value="BTB"/>
    <property type="match status" value="1"/>
</dbReference>
<dbReference type="PANTHER" id="PTHR46105:SF6">
    <property type="entry name" value="ZINC FINGER AND BTB DOMAIN-CONTAINING PROTEIN 7A"/>
    <property type="match status" value="1"/>
</dbReference>
<protein>
    <submittedName>
        <fullName evidence="14">Zinc finger and BTB domain-containing protein 16-A</fullName>
    </submittedName>
</protein>
<dbReference type="GO" id="GO:0000981">
    <property type="term" value="F:DNA-binding transcription factor activity, RNA polymerase II-specific"/>
    <property type="evidence" value="ECO:0007669"/>
    <property type="project" value="TreeGrafter"/>
</dbReference>
<dbReference type="GO" id="GO:0008270">
    <property type="term" value="F:zinc ion binding"/>
    <property type="evidence" value="ECO:0007669"/>
    <property type="project" value="UniProtKB-KW"/>
</dbReference>
<dbReference type="PROSITE" id="PS50157">
    <property type="entry name" value="ZINC_FINGER_C2H2_2"/>
    <property type="match status" value="3"/>
</dbReference>
<dbReference type="InterPro" id="IPR036236">
    <property type="entry name" value="Znf_C2H2_sf"/>
</dbReference>
<keyword evidence="8" id="KW-0804">Transcription</keyword>
<reference evidence="14" key="1">
    <citation type="submission" date="2025-08" db="UniProtKB">
        <authorList>
            <consortium name="RefSeq"/>
        </authorList>
    </citation>
    <scope>IDENTIFICATION</scope>
</reference>
<dbReference type="PROSITE" id="PS00028">
    <property type="entry name" value="ZINC_FINGER_C2H2_1"/>
    <property type="match status" value="2"/>
</dbReference>
<evidence type="ECO:0000256" key="3">
    <source>
        <dbReference type="ARBA" id="ARBA00022723"/>
    </source>
</evidence>
<dbReference type="InParanoid" id="A0A6J2W453"/>
<dbReference type="AlphaFoldDB" id="A0A6J2W453"/>
<dbReference type="GO" id="GO:0005634">
    <property type="term" value="C:nucleus"/>
    <property type="evidence" value="ECO:0007669"/>
    <property type="project" value="UniProtKB-SubCell"/>
</dbReference>
<dbReference type="SMART" id="SM00225">
    <property type="entry name" value="BTB"/>
    <property type="match status" value="1"/>
</dbReference>
<dbReference type="OrthoDB" id="8922241at2759"/>
<organism evidence="13 14">
    <name type="scientific">Chanos chanos</name>
    <name type="common">Milkfish</name>
    <name type="synonym">Mugil chanos</name>
    <dbReference type="NCBI Taxonomy" id="29144"/>
    <lineage>
        <taxon>Eukaryota</taxon>
        <taxon>Metazoa</taxon>
        <taxon>Chordata</taxon>
        <taxon>Craniata</taxon>
        <taxon>Vertebrata</taxon>
        <taxon>Euteleostomi</taxon>
        <taxon>Actinopterygii</taxon>
        <taxon>Neopterygii</taxon>
        <taxon>Teleostei</taxon>
        <taxon>Ostariophysi</taxon>
        <taxon>Gonorynchiformes</taxon>
        <taxon>Chanidae</taxon>
        <taxon>Chanos</taxon>
    </lineage>
</organism>
<dbReference type="InterPro" id="IPR000210">
    <property type="entry name" value="BTB/POZ_dom"/>
</dbReference>
<dbReference type="CTD" id="27033"/>
<dbReference type="InterPro" id="IPR011333">
    <property type="entry name" value="SKP1/BTB/POZ_sf"/>
</dbReference>
<dbReference type="SMART" id="SM00355">
    <property type="entry name" value="ZnF_C2H2"/>
    <property type="match status" value="3"/>
</dbReference>
<dbReference type="Gene3D" id="3.30.710.10">
    <property type="entry name" value="Potassium Channel Kv1.1, Chain A"/>
    <property type="match status" value="1"/>
</dbReference>
<evidence type="ECO:0000256" key="1">
    <source>
        <dbReference type="ARBA" id="ARBA00004123"/>
    </source>
</evidence>
<name>A0A6J2W453_CHACN</name>
<keyword evidence="13" id="KW-1185">Reference proteome</keyword>
<dbReference type="SUPFAM" id="SSF54695">
    <property type="entry name" value="POZ domain"/>
    <property type="match status" value="1"/>
</dbReference>
<dbReference type="SUPFAM" id="SSF57667">
    <property type="entry name" value="beta-beta-alpha zinc fingers"/>
    <property type="match status" value="2"/>
</dbReference>
<feature type="domain" description="BTB" evidence="11">
    <location>
        <begin position="26"/>
        <end position="92"/>
    </location>
</feature>
<dbReference type="InterPro" id="IPR013087">
    <property type="entry name" value="Znf_C2H2_type"/>
</dbReference>